<dbReference type="SUPFAM" id="SSF51735">
    <property type="entry name" value="NAD(P)-binding Rossmann-fold domains"/>
    <property type="match status" value="2"/>
</dbReference>
<dbReference type="Pfam" id="PF08242">
    <property type="entry name" value="Methyltransf_12"/>
    <property type="match status" value="1"/>
</dbReference>
<dbReference type="SUPFAM" id="SSF55048">
    <property type="entry name" value="Probable ACP-binding domain of malonyl-CoA ACP transacylase"/>
    <property type="match status" value="1"/>
</dbReference>
<dbReference type="CDD" id="cd08955">
    <property type="entry name" value="KR_2_FAS_SDR_x"/>
    <property type="match status" value="1"/>
</dbReference>
<keyword evidence="3" id="KW-0808">Transferase</keyword>
<dbReference type="Pfam" id="PF16197">
    <property type="entry name" value="KAsynt_C_assoc"/>
    <property type="match status" value="1"/>
</dbReference>
<dbReference type="Gene3D" id="3.30.70.3290">
    <property type="match status" value="1"/>
</dbReference>
<dbReference type="Gene3D" id="3.40.366.10">
    <property type="entry name" value="Malonyl-Coenzyme A Acyl Carrier Protein, domain 2"/>
    <property type="match status" value="1"/>
</dbReference>
<dbReference type="InterPro" id="IPR020806">
    <property type="entry name" value="PKS_PP-bd"/>
</dbReference>
<dbReference type="EMBL" id="JACCFH010000002">
    <property type="protein sequence ID" value="NYG35449.1"/>
    <property type="molecule type" value="Genomic_DNA"/>
</dbReference>
<dbReference type="Pfam" id="PF00550">
    <property type="entry name" value="PP-binding"/>
    <property type="match status" value="1"/>
</dbReference>
<dbReference type="InterPro" id="IPR036736">
    <property type="entry name" value="ACP-like_sf"/>
</dbReference>
<dbReference type="InterPro" id="IPR016039">
    <property type="entry name" value="Thiolase-like"/>
</dbReference>
<dbReference type="PROSITE" id="PS00606">
    <property type="entry name" value="KS3_1"/>
    <property type="match status" value="1"/>
</dbReference>
<dbReference type="SMART" id="SM00822">
    <property type="entry name" value="PKS_KR"/>
    <property type="match status" value="1"/>
</dbReference>
<organism evidence="8 9">
    <name type="scientific">Sphaerotilus montanus</name>
    <dbReference type="NCBI Taxonomy" id="522889"/>
    <lineage>
        <taxon>Bacteria</taxon>
        <taxon>Pseudomonadati</taxon>
        <taxon>Pseudomonadota</taxon>
        <taxon>Betaproteobacteria</taxon>
        <taxon>Burkholderiales</taxon>
        <taxon>Sphaerotilaceae</taxon>
        <taxon>Sphaerotilus</taxon>
    </lineage>
</organism>
<evidence type="ECO:0000256" key="3">
    <source>
        <dbReference type="ARBA" id="ARBA00022679"/>
    </source>
</evidence>
<dbReference type="PANTHER" id="PTHR43775:SF37">
    <property type="entry name" value="SI:DKEY-61P9.11"/>
    <property type="match status" value="1"/>
</dbReference>
<dbReference type="InterPro" id="IPR006162">
    <property type="entry name" value="Ppantetheine_attach_site"/>
</dbReference>
<keyword evidence="1" id="KW-0596">Phosphopantetheine</keyword>
<dbReference type="InterPro" id="IPR029063">
    <property type="entry name" value="SAM-dependent_MTases_sf"/>
</dbReference>
<dbReference type="FunFam" id="3.40.47.10:FF:000019">
    <property type="entry name" value="Polyketide synthase type I"/>
    <property type="match status" value="1"/>
</dbReference>
<dbReference type="SMART" id="SM00827">
    <property type="entry name" value="PKS_AT"/>
    <property type="match status" value="1"/>
</dbReference>
<dbReference type="SMART" id="SM00823">
    <property type="entry name" value="PKS_PP"/>
    <property type="match status" value="1"/>
</dbReference>
<dbReference type="GO" id="GO:0006633">
    <property type="term" value="P:fatty acid biosynthetic process"/>
    <property type="evidence" value="ECO:0007669"/>
    <property type="project" value="InterPro"/>
</dbReference>
<dbReference type="InterPro" id="IPR014030">
    <property type="entry name" value="Ketoacyl_synth_N"/>
</dbReference>
<evidence type="ECO:0000313" key="8">
    <source>
        <dbReference type="EMBL" id="NYG35449.1"/>
    </source>
</evidence>
<dbReference type="InterPro" id="IPR057326">
    <property type="entry name" value="KR_dom"/>
</dbReference>
<dbReference type="SUPFAM" id="SSF47336">
    <property type="entry name" value="ACP-like"/>
    <property type="match status" value="1"/>
</dbReference>
<comment type="function">
    <text evidence="5">Involved in production of the polyketide antibiotic thailandamide.</text>
</comment>
<evidence type="ECO:0000256" key="4">
    <source>
        <dbReference type="ARBA" id="ARBA00023268"/>
    </source>
</evidence>
<evidence type="ECO:0000256" key="1">
    <source>
        <dbReference type="ARBA" id="ARBA00022450"/>
    </source>
</evidence>
<dbReference type="RefSeq" id="WP_179636343.1">
    <property type="nucleotide sequence ID" value="NZ_JACCFH010000002.1"/>
</dbReference>
<dbReference type="InterPro" id="IPR001227">
    <property type="entry name" value="Ac_transferase_dom_sf"/>
</dbReference>
<gene>
    <name evidence="8" type="ORF">BDD16_004511</name>
</gene>
<dbReference type="Gene3D" id="1.10.1200.10">
    <property type="entry name" value="ACP-like"/>
    <property type="match status" value="1"/>
</dbReference>
<dbReference type="InterPro" id="IPR013217">
    <property type="entry name" value="Methyltransf_12"/>
</dbReference>
<dbReference type="InterPro" id="IPR018201">
    <property type="entry name" value="Ketoacyl_synth_AS"/>
</dbReference>
<dbReference type="GO" id="GO:0004312">
    <property type="term" value="F:fatty acid synthase activity"/>
    <property type="evidence" value="ECO:0007669"/>
    <property type="project" value="TreeGrafter"/>
</dbReference>
<accession>A0A7Y9R342</accession>
<keyword evidence="4" id="KW-0511">Multifunctional enzyme</keyword>
<protein>
    <submittedName>
        <fullName evidence="8">Microcystin synthetase protein McyG</fullName>
    </submittedName>
</protein>
<dbReference type="SUPFAM" id="SSF52151">
    <property type="entry name" value="FabD/lysophospholipase-like"/>
    <property type="match status" value="1"/>
</dbReference>
<evidence type="ECO:0000256" key="5">
    <source>
        <dbReference type="ARBA" id="ARBA00054155"/>
    </source>
</evidence>
<dbReference type="Gene3D" id="3.40.47.10">
    <property type="match status" value="1"/>
</dbReference>
<feature type="domain" description="Carrier" evidence="6">
    <location>
        <begin position="1900"/>
        <end position="1975"/>
    </location>
</feature>
<dbReference type="InterPro" id="IPR050091">
    <property type="entry name" value="PKS_NRPS_Biosynth_Enz"/>
</dbReference>
<dbReference type="SMART" id="SM00825">
    <property type="entry name" value="PKS_KS"/>
    <property type="match status" value="1"/>
</dbReference>
<dbReference type="Pfam" id="PF00109">
    <property type="entry name" value="ketoacyl-synt"/>
    <property type="match status" value="1"/>
</dbReference>
<evidence type="ECO:0000256" key="2">
    <source>
        <dbReference type="ARBA" id="ARBA00022553"/>
    </source>
</evidence>
<dbReference type="CDD" id="cd00833">
    <property type="entry name" value="PKS"/>
    <property type="match status" value="1"/>
</dbReference>
<dbReference type="SUPFAM" id="SSF53901">
    <property type="entry name" value="Thiolase-like"/>
    <property type="match status" value="1"/>
</dbReference>
<evidence type="ECO:0000259" key="6">
    <source>
        <dbReference type="PROSITE" id="PS50075"/>
    </source>
</evidence>
<comment type="caution">
    <text evidence="8">The sequence shown here is derived from an EMBL/GenBank/DDBJ whole genome shotgun (WGS) entry which is preliminary data.</text>
</comment>
<dbReference type="PROSITE" id="PS50075">
    <property type="entry name" value="CARRIER"/>
    <property type="match status" value="1"/>
</dbReference>
<name>A0A7Y9R342_9BURK</name>
<evidence type="ECO:0000259" key="7">
    <source>
        <dbReference type="PROSITE" id="PS52004"/>
    </source>
</evidence>
<dbReference type="InterPro" id="IPR013968">
    <property type="entry name" value="PKS_KR"/>
</dbReference>
<dbReference type="PROSITE" id="PS52004">
    <property type="entry name" value="KS3_2"/>
    <property type="match status" value="1"/>
</dbReference>
<keyword evidence="9" id="KW-1185">Reference proteome</keyword>
<proteinExistence type="predicted"/>
<dbReference type="Gene3D" id="3.40.50.150">
    <property type="entry name" value="Vaccinia Virus protein VP39"/>
    <property type="match status" value="1"/>
</dbReference>
<dbReference type="Pfam" id="PF08659">
    <property type="entry name" value="KR"/>
    <property type="match status" value="1"/>
</dbReference>
<dbReference type="InterPro" id="IPR032821">
    <property type="entry name" value="PKS_assoc"/>
</dbReference>
<reference evidence="8 9" key="1">
    <citation type="submission" date="2020-07" db="EMBL/GenBank/DDBJ databases">
        <title>Genomic Encyclopedia of Archaeal and Bacterial Type Strains, Phase II (KMG-II): from individual species to whole genera.</title>
        <authorList>
            <person name="Goeker M."/>
        </authorList>
    </citation>
    <scope>NUCLEOTIDE SEQUENCE [LARGE SCALE GENOMIC DNA]</scope>
    <source>
        <strain evidence="8 9">DSM 21226</strain>
    </source>
</reference>
<dbReference type="InterPro" id="IPR020841">
    <property type="entry name" value="PKS_Beta-ketoAc_synthase_dom"/>
</dbReference>
<dbReference type="Proteomes" id="UP000518288">
    <property type="component" value="Unassembled WGS sequence"/>
</dbReference>
<dbReference type="PANTHER" id="PTHR43775">
    <property type="entry name" value="FATTY ACID SYNTHASE"/>
    <property type="match status" value="1"/>
</dbReference>
<feature type="domain" description="Ketosynthase family 3 (KS3)" evidence="7">
    <location>
        <begin position="33"/>
        <end position="454"/>
    </location>
</feature>
<dbReference type="InterPro" id="IPR036291">
    <property type="entry name" value="NAD(P)-bd_dom_sf"/>
</dbReference>
<dbReference type="PROSITE" id="PS00012">
    <property type="entry name" value="PHOSPHOPANTETHEINE"/>
    <property type="match status" value="1"/>
</dbReference>
<keyword evidence="2" id="KW-0597">Phosphoprotein</keyword>
<dbReference type="GO" id="GO:0004315">
    <property type="term" value="F:3-oxoacyl-[acyl-carrier-protein] synthase activity"/>
    <property type="evidence" value="ECO:0007669"/>
    <property type="project" value="InterPro"/>
</dbReference>
<dbReference type="Pfam" id="PF00698">
    <property type="entry name" value="Acyl_transf_1"/>
    <property type="match status" value="1"/>
</dbReference>
<dbReference type="InterPro" id="IPR009081">
    <property type="entry name" value="PP-bd_ACP"/>
</dbReference>
<dbReference type="InterPro" id="IPR014031">
    <property type="entry name" value="Ketoacyl_synth_C"/>
</dbReference>
<dbReference type="InterPro" id="IPR016035">
    <property type="entry name" value="Acyl_Trfase/lysoPLipase"/>
</dbReference>
<sequence>MSTPPDHRAQLLKALQALQKTRQKLDVAEAARHEPIAVIGMACRFPGADSPEAFWELLKTGQDRVGPVPPARWDRDACHHPEPGTPGRTYVREGAFLESPIDAFDAAFFGLSPREAMVLDPQQRLLLEVAWEALERTGRAPAALRNSRTGVFVGMTPSEYLGLLGEADRSSVYATTGNSAIFAAGRLSYVLGLQGPSLVIDTACSASLIGVHLACESLRLRTSDLALAGGSHLMVTPQGHVVQSQLQALAPDGRCKTFDAAANGYGRGEGCGLVVLKRLSDAEADGDPILALIRGSATNHDGPSSGLTVPSATAQAALIRQALADGRVSAQDVGYIEAHGTGTKLGDPIEVRALATVFGERERTQPLTIGSVKANIGHLEEAAGVAGLIKVILSLQHGVLPHQLHFAHPNPHIDWLDGRLRVATGLSPWPAGQRIAGVSSFGLGGANAHVLVEQASVEAAEVAAVPVQVPDRAWHLLTLSARHPAALRALARRHAERLRSAPHTDLGDLCATAFTGRNHFNHRLALTADTAAGLLGQLQAHVDDPADAVEGHHGVVPGQGTPKIAFLFTGQGSQYLHMGRDLYDTEPVFRAVIARCEPVVQAELGRSLIELLYAAIAPEHQDLMTSHPCGQAANFALECALADLWCAWGVQPAMVLGHSLGDYAAAYAAGVLELEEGLRLVIERGRLMERARGRMVSAIATEAQARACIAGLEDVDLAAVNGPQSVVVSGGADSVARVMAALQAAGHTVRELAIPVAAHSPLLDPVLDAYSAALARVRLSPPRLPVISGMTGQRVTDELTDPAYWRRHLRQTVRFADGVATLHAQGCRLFLEIGPQATLAGMAGSVLDTLAVPDATASVAPLLLPSLRQGEPDHRSMLDSLGALYVRGVLPDWAGVDGQRPRRRLVLPTYPFQRSRHWVESALPATTSTTTPTATTPAMATPLVAGLLQGDRQCLLDLLGEGLTLSSTARTALPELVDLLLARQREQTAAACLDDLLYRLVWRDQGVWGRAAAGLAPVDRIAAALKTEAARHLANPALHASLQAVARLDAGCPDRVAHLFAQGGLPLREGACWTADEAARTLGVVPAHRRFFANLLAMLADAGMLAHEGEHWRVRYTLSPVDLPTPADPAAAIEGTLLARFAPQWLALLRGQAQALDLLFGDDTAARLYRETAAARMMNALVETAVSAALDTLPADHGVRVLEIGAGTGGTTDGLLDRLARQPRRVQYTFTDKGTAFVKQARARYAAHPFVHAQVLDIEQSPSIQGFLPGQFDVVVAANVLHATRDLRASLTHARSLLAPGGLLVLLEASAQRRWIDLTFGLTEGWWRSADERQGHPLLPTDAWRALLADCGFEVTTSSPEADMADGELGQVLLLARATTIAVTSLVQVPGRHWLILADEGGLGDRLATELRQRGDQPVLVRTSSAWRAEDGEIRLNPDDPQDFRRLLTLHPSLQGVLHLWGLDAGADDVSSAARSCCTSALHLVQALSEQATELPRPRLWLVTQDAQGVVEGDEVRGALQAPLWGLGQVIAVEHPELACVRIDLDGRQPASAQVEVLLAELATPAAADTRPVEDRIALRDGRRQVARLVRMDQRPAMPTATRLRAEASYLVTGGLGGIGLAVARWLVEHGARHLLLLGRRTPSPETTRELETLRALGATVRAVSADVGDRDALAAVLASIVPQQPLAGVLHAAAAADTTGLLHQTDSAQFAAVLRPKLLGAWHLDALTRDLPLDFFVCFSSITALTGDLGLGAYAAANSFLDALCRQRHAAGRPALSIDWGIWSEVGAATQMDARRAYHLQDQGHGRIDRAQGLAALGRLLGMAEPQAAVMPMDWAQHRRQAGVTPLFTELLAAHEPPADVTRPAMATEPTPVVDEATRSDGASPRQQFERCAPAERPAFLSAQVTGLVARVLRLPRGETLPADESLLGLGMDSLMAVELRNHLRRTWGADIPFARFLQGLSTQDLVAELLQRLDVPTVAPAPAGEAEWITGSI</sequence>
<dbReference type="InterPro" id="IPR014043">
    <property type="entry name" value="Acyl_transferase_dom"/>
</dbReference>
<dbReference type="SUPFAM" id="SSF53335">
    <property type="entry name" value="S-adenosyl-L-methionine-dependent methyltransferases"/>
    <property type="match status" value="1"/>
</dbReference>
<dbReference type="Pfam" id="PF02801">
    <property type="entry name" value="Ketoacyl-synt_C"/>
    <property type="match status" value="1"/>
</dbReference>
<evidence type="ECO:0000313" key="9">
    <source>
        <dbReference type="Proteomes" id="UP000518288"/>
    </source>
</evidence>
<dbReference type="GO" id="GO:0031177">
    <property type="term" value="F:phosphopantetheine binding"/>
    <property type="evidence" value="ECO:0007669"/>
    <property type="project" value="InterPro"/>
</dbReference>
<dbReference type="InterPro" id="IPR016036">
    <property type="entry name" value="Malonyl_transacylase_ACP-bd"/>
</dbReference>
<dbReference type="Gene3D" id="3.40.50.720">
    <property type="entry name" value="NAD(P)-binding Rossmann-like Domain"/>
    <property type="match status" value="1"/>
</dbReference>